<evidence type="ECO:0000313" key="2">
    <source>
        <dbReference type="Proteomes" id="UP000050794"/>
    </source>
</evidence>
<sequence length="537" mass="61342">MEAIEVPSKHGLHPVYIYRTEDGDVIEWTFQKRRAGGGGFYECCACKKLRTLPDHRGKRTPRAQIVDGKFVTDPVNPEHAHFCRFQRIGGALGRRELYKLAQKVRRSRPFNGSYRTEFHAALNNVQKEAATTYDLDGTQTKEMQAAIVGNGGFESKVSALRKAGQAARQRDARARRVEETGGLTLNGQRFLQSANVAGDIYIFCNSSLISKAFGRGCRVVADDASYELGCQEHGLGGQLYSLLMMDAHSAYPIVYMITRSCSENAYKLMFRVFRELIDAEGQAQFLPELKFILESEKPYVSACRQIFPECAVQACSFQFTQALNRKWHCLTRSLQPPEDVQEWFTQFKGLMYLPVALAQDYFSESLQFPPDTVATDAELRKACLAFIEYVREAWIEHPHFKQIWENWMVFNERKVDCCIRRHNELKAFVKESKPTLLKLIEALVEEENITRHSLIDKFINQQFPSPYCRQVKKRANEDEADEETAAVQPNMHPLFRQTRNVEEVVLKTRGDPDGHECSTSPIQEKSSFDFVIADNAV</sequence>
<dbReference type="WBParaSite" id="TCNE_0000539101-mRNA-1">
    <property type="protein sequence ID" value="TCNE_0000539101-mRNA-1"/>
    <property type="gene ID" value="TCNE_0000539101"/>
</dbReference>
<reference evidence="1 2" key="2">
    <citation type="submission" date="2018-11" db="EMBL/GenBank/DDBJ databases">
        <authorList>
            <consortium name="Pathogen Informatics"/>
        </authorList>
    </citation>
    <scope>NUCLEOTIDE SEQUENCE [LARGE SCALE GENOMIC DNA]</scope>
</reference>
<keyword evidence="2" id="KW-1185">Reference proteome</keyword>
<reference evidence="3" key="1">
    <citation type="submission" date="2016-06" db="UniProtKB">
        <authorList>
            <consortium name="WormBaseParasite"/>
        </authorList>
    </citation>
    <scope>IDENTIFICATION</scope>
</reference>
<evidence type="ECO:0000313" key="1">
    <source>
        <dbReference type="EMBL" id="VDM36503.1"/>
    </source>
</evidence>
<evidence type="ECO:0000313" key="3">
    <source>
        <dbReference type="WBParaSite" id="TCNE_0000539101-mRNA-1"/>
    </source>
</evidence>
<dbReference type="EMBL" id="UYWY01019352">
    <property type="protein sequence ID" value="VDM36503.1"/>
    <property type="molecule type" value="Genomic_DNA"/>
</dbReference>
<name>A0A183UA71_TOXCA</name>
<dbReference type="AlphaFoldDB" id="A0A183UA71"/>
<accession>A0A183UA71</accession>
<gene>
    <name evidence="1" type="ORF">TCNE_LOCUS5391</name>
</gene>
<proteinExistence type="predicted"/>
<dbReference type="Proteomes" id="UP000050794">
    <property type="component" value="Unassembled WGS sequence"/>
</dbReference>
<protein>
    <submittedName>
        <fullName evidence="3">MULE domain-containing protein</fullName>
    </submittedName>
</protein>
<organism evidence="2 3">
    <name type="scientific">Toxocara canis</name>
    <name type="common">Canine roundworm</name>
    <dbReference type="NCBI Taxonomy" id="6265"/>
    <lineage>
        <taxon>Eukaryota</taxon>
        <taxon>Metazoa</taxon>
        <taxon>Ecdysozoa</taxon>
        <taxon>Nematoda</taxon>
        <taxon>Chromadorea</taxon>
        <taxon>Rhabditida</taxon>
        <taxon>Spirurina</taxon>
        <taxon>Ascaridomorpha</taxon>
        <taxon>Ascaridoidea</taxon>
        <taxon>Toxocaridae</taxon>
        <taxon>Toxocara</taxon>
    </lineage>
</organism>